<dbReference type="RefSeq" id="WP_338599902.1">
    <property type="nucleotide sequence ID" value="NZ_AP028679.1"/>
</dbReference>
<sequence length="249" mass="25629">MGVYQERRYRLKCRGRGLISFTARVKETDLWITAPENLSAQAVESILAHRRGLEDYVSRNPGFLTSLKPLPADPWAPPLVKAMLAAGQAAGTGPMAAVAGAIAQAVGRDLSPLAGGEVMVENGGDIYLESPREVTVGLEAGDSPISGRLGISIAPQDMPLCLGTSSGTVGHSLSLGRADAATVKATDGALADAVATALGNRVKSTADLQAALDWVGAVPGVRGALIVLGRKLAAWGDMELVPLEQGAQG</sequence>
<dbReference type="SUPFAM" id="SSF143631">
    <property type="entry name" value="ApbE-like"/>
    <property type="match status" value="1"/>
</dbReference>
<dbReference type="EMBL" id="AP028679">
    <property type="protein sequence ID" value="BEQ15475.1"/>
    <property type="molecule type" value="Genomic_DNA"/>
</dbReference>
<dbReference type="PIRSF" id="PIRSF006421">
    <property type="entry name" value="UCP006421"/>
    <property type="match status" value="1"/>
</dbReference>
<dbReference type="AlphaFoldDB" id="A0AAU9EV56"/>
<protein>
    <submittedName>
        <fullName evidence="1">Thiamine biosynthesis protein ApbE</fullName>
    </submittedName>
</protein>
<evidence type="ECO:0000313" key="2">
    <source>
        <dbReference type="Proteomes" id="UP001366166"/>
    </source>
</evidence>
<name>A0AAU9EV56_9BACT</name>
<proteinExistence type="predicted"/>
<gene>
    <name evidence="1" type="ORF">FAK_25410</name>
</gene>
<dbReference type="Gene3D" id="3.10.520.10">
    <property type="entry name" value="ApbE-like domains"/>
    <property type="match status" value="1"/>
</dbReference>
<dbReference type="InterPro" id="IPR007183">
    <property type="entry name" value="UPF0280"/>
</dbReference>
<accession>A0AAU9EV56</accession>
<dbReference type="InterPro" id="IPR003374">
    <property type="entry name" value="ApbE-like_sf"/>
</dbReference>
<organism evidence="1 2">
    <name type="scientific">Desulfoferula mesophila</name>
    <dbReference type="NCBI Taxonomy" id="3058419"/>
    <lineage>
        <taxon>Bacteria</taxon>
        <taxon>Pseudomonadati</taxon>
        <taxon>Thermodesulfobacteriota</taxon>
        <taxon>Desulfarculia</taxon>
        <taxon>Desulfarculales</taxon>
        <taxon>Desulfarculaceae</taxon>
        <taxon>Desulfoferula</taxon>
    </lineage>
</organism>
<dbReference type="KEGG" id="dmp:FAK_25410"/>
<dbReference type="NCBIfam" id="NF003323">
    <property type="entry name" value="PRK04334.1-3"/>
    <property type="match status" value="1"/>
</dbReference>
<reference evidence="2" key="1">
    <citation type="journal article" date="2023" name="Arch. Microbiol.">
        <title>Desulfoferula mesophilus gen. nov. sp. nov., a mesophilic sulfate-reducing bacterium isolated from a brackish lake sediment.</title>
        <authorList>
            <person name="Watanabe T."/>
            <person name="Yabe T."/>
            <person name="Tsuji J.M."/>
            <person name="Fukui M."/>
        </authorList>
    </citation>
    <scope>NUCLEOTIDE SEQUENCE [LARGE SCALE GENOMIC DNA]</scope>
    <source>
        <strain evidence="2">12FAK</strain>
    </source>
</reference>
<keyword evidence="2" id="KW-1185">Reference proteome</keyword>
<dbReference type="Proteomes" id="UP001366166">
    <property type="component" value="Chromosome"/>
</dbReference>
<evidence type="ECO:0000313" key="1">
    <source>
        <dbReference type="EMBL" id="BEQ15475.1"/>
    </source>
</evidence>